<dbReference type="OrthoDB" id="1016302at2"/>
<dbReference type="AlphaFoldDB" id="A0A167ZL78"/>
<comment type="caution">
    <text evidence="1">The sequence shown here is derived from an EMBL/GenBank/DDBJ whole genome shotgun (WGS) entry which is preliminary data.</text>
</comment>
<evidence type="ECO:0008006" key="3">
    <source>
        <dbReference type="Google" id="ProtNLM"/>
    </source>
</evidence>
<dbReference type="EMBL" id="LVJE01000003">
    <property type="protein sequence ID" value="OAB30569.1"/>
    <property type="molecule type" value="Genomic_DNA"/>
</dbReference>
<reference evidence="1 2" key="1">
    <citation type="submission" date="2016-03" db="EMBL/GenBank/DDBJ databases">
        <title>Draft genome sequence of Flavobacterium fryxellicola DSM 16209.</title>
        <authorList>
            <person name="Shin S.-K."/>
            <person name="Yi H."/>
        </authorList>
    </citation>
    <scope>NUCLEOTIDE SEQUENCE [LARGE SCALE GENOMIC DNA]</scope>
    <source>
        <strain evidence="1 2">DSM 16209</strain>
    </source>
</reference>
<accession>A0A167ZL78</accession>
<protein>
    <recommendedName>
        <fullName evidence="3">DUF1508 domain-containing protein</fullName>
    </recommendedName>
</protein>
<dbReference type="Proteomes" id="UP000077164">
    <property type="component" value="Unassembled WGS sequence"/>
</dbReference>
<name>A0A167ZL78_9FLAO</name>
<sequence>MKLFILYQTDIWKNKASRVCFGIFDSRKKAVDSAKYNGLYGSCAEVVIEEVTLNLLEEN</sequence>
<gene>
    <name evidence="1" type="ORF">FBFR_01865</name>
</gene>
<evidence type="ECO:0000313" key="2">
    <source>
        <dbReference type="Proteomes" id="UP000077164"/>
    </source>
</evidence>
<evidence type="ECO:0000313" key="1">
    <source>
        <dbReference type="EMBL" id="OAB30569.1"/>
    </source>
</evidence>
<keyword evidence="2" id="KW-1185">Reference proteome</keyword>
<organism evidence="1 2">
    <name type="scientific">Flavobacterium fryxellicola</name>
    <dbReference type="NCBI Taxonomy" id="249352"/>
    <lineage>
        <taxon>Bacteria</taxon>
        <taxon>Pseudomonadati</taxon>
        <taxon>Bacteroidota</taxon>
        <taxon>Flavobacteriia</taxon>
        <taxon>Flavobacteriales</taxon>
        <taxon>Flavobacteriaceae</taxon>
        <taxon>Flavobacterium</taxon>
    </lineage>
</organism>
<proteinExistence type="predicted"/>